<evidence type="ECO:0000313" key="6">
    <source>
        <dbReference type="Proteomes" id="UP000218542"/>
    </source>
</evidence>
<evidence type="ECO:0000259" key="4">
    <source>
        <dbReference type="Pfam" id="PF01676"/>
    </source>
</evidence>
<dbReference type="InterPro" id="IPR017850">
    <property type="entry name" value="Alkaline_phosphatase_core_sf"/>
</dbReference>
<feature type="domain" description="Metalloenzyme" evidence="4">
    <location>
        <begin position="4"/>
        <end position="294"/>
    </location>
</feature>
<dbReference type="AlphaFoldDB" id="A0A286TTA9"/>
<reference evidence="6" key="1">
    <citation type="journal article" date="2017" name="Environ. Microbiol. Rep.">
        <title>Genetic Diversity of Marine Anaerobic Ammonium-Oxidizing Bacteria as Revealed by Genomic and Proteomic Analyses of 'Candidatus Scalindua japonica'.</title>
        <authorList>
            <person name="Oshiki M."/>
            <person name="Mizuto K."/>
            <person name="Kimura Z."/>
            <person name="Kindaichi T."/>
            <person name="Satoh H."/>
            <person name="Okabe S."/>
        </authorList>
    </citation>
    <scope>NUCLEOTIDE SEQUENCE [LARGE SCALE GENOMIC DNA]</scope>
    <source>
        <strain evidence="6">husup-a2</strain>
    </source>
</reference>
<dbReference type="GO" id="GO:0043094">
    <property type="term" value="P:metabolic compound salvage"/>
    <property type="evidence" value="ECO:0007669"/>
    <property type="project" value="InterPro"/>
</dbReference>
<evidence type="ECO:0000256" key="2">
    <source>
        <dbReference type="ARBA" id="ARBA00022723"/>
    </source>
</evidence>
<evidence type="ECO:0000256" key="1">
    <source>
        <dbReference type="ARBA" id="ARBA00010373"/>
    </source>
</evidence>
<evidence type="ECO:0000256" key="3">
    <source>
        <dbReference type="ARBA" id="ARBA00023211"/>
    </source>
</evidence>
<keyword evidence="2" id="KW-0479">Metal-binding</keyword>
<dbReference type="GO" id="GO:0005829">
    <property type="term" value="C:cytosol"/>
    <property type="evidence" value="ECO:0007669"/>
    <property type="project" value="TreeGrafter"/>
</dbReference>
<dbReference type="PANTHER" id="PTHR21110">
    <property type="entry name" value="PHOSPHOPENTOMUTASE"/>
    <property type="match status" value="1"/>
</dbReference>
<dbReference type="OrthoDB" id="9778226at2"/>
<accession>A0A286TTA9</accession>
<sequence length="300" mass="32978">MSSRVIFVFLDGVGLGRASDNNPFTIAPMPNLYNIIQKPLVNGNFIFKEKLLLKGIDACLGVEGLPQSATGQTSLFTGTNAAKELGYHLVAYPNNTLIKIINEHNLLKNAVELGYKATFANAYHLERYNQLIQSGRISHAVTTLCVKSAQLSYRTLSDLQEGTAVYWDITHEVLRKEVSAISIVQPEIAGENLVRLSGNYDLVLYECFMTDILGHSGKLDDILSFLQVLDRFFSGIVKNMNNDTTLIITSDHGNIEDISVASHTYNPVPLLVIGKEAETFEKIESILEVTGAILSVLSGQ</sequence>
<keyword evidence="6" id="KW-1185">Reference proteome</keyword>
<keyword evidence="3" id="KW-0464">Manganese</keyword>
<dbReference type="SUPFAM" id="SSF53649">
    <property type="entry name" value="Alkaline phosphatase-like"/>
    <property type="match status" value="1"/>
</dbReference>
<evidence type="ECO:0000313" key="5">
    <source>
        <dbReference type="EMBL" id="GAX59149.1"/>
    </source>
</evidence>
<dbReference type="InterPro" id="IPR006124">
    <property type="entry name" value="Metalloenzyme"/>
</dbReference>
<dbReference type="PANTHER" id="PTHR21110:SF0">
    <property type="entry name" value="PHOSPHOPENTOMUTASE"/>
    <property type="match status" value="1"/>
</dbReference>
<dbReference type="GO" id="GO:0008973">
    <property type="term" value="F:phosphopentomutase activity"/>
    <property type="evidence" value="ECO:0007669"/>
    <property type="project" value="InterPro"/>
</dbReference>
<dbReference type="RefSeq" id="WP_096892288.1">
    <property type="nucleotide sequence ID" value="NZ_BAOS01000001.1"/>
</dbReference>
<name>A0A286TTA9_9BACT</name>
<dbReference type="GO" id="GO:0000287">
    <property type="term" value="F:magnesium ion binding"/>
    <property type="evidence" value="ECO:0007669"/>
    <property type="project" value="InterPro"/>
</dbReference>
<organism evidence="5 6">
    <name type="scientific">Candidatus Scalindua japonica</name>
    <dbReference type="NCBI Taxonomy" id="1284222"/>
    <lineage>
        <taxon>Bacteria</taxon>
        <taxon>Pseudomonadati</taxon>
        <taxon>Planctomycetota</taxon>
        <taxon>Candidatus Brocadiia</taxon>
        <taxon>Candidatus Brocadiales</taxon>
        <taxon>Candidatus Scalinduaceae</taxon>
        <taxon>Candidatus Scalindua</taxon>
    </lineage>
</organism>
<gene>
    <name evidence="5" type="ORF">SCALIN_C01_0080</name>
</gene>
<protein>
    <recommendedName>
        <fullName evidence="4">Metalloenzyme domain-containing protein</fullName>
    </recommendedName>
</protein>
<dbReference type="Proteomes" id="UP000218542">
    <property type="component" value="Unassembled WGS sequence"/>
</dbReference>
<dbReference type="EMBL" id="BAOS01000001">
    <property type="protein sequence ID" value="GAX59149.1"/>
    <property type="molecule type" value="Genomic_DNA"/>
</dbReference>
<proteinExistence type="inferred from homology"/>
<dbReference type="Pfam" id="PF01676">
    <property type="entry name" value="Metalloenzyme"/>
    <property type="match status" value="1"/>
</dbReference>
<dbReference type="GO" id="GO:0009117">
    <property type="term" value="P:nucleotide metabolic process"/>
    <property type="evidence" value="ECO:0007669"/>
    <property type="project" value="InterPro"/>
</dbReference>
<dbReference type="Gene3D" id="3.40.720.10">
    <property type="entry name" value="Alkaline Phosphatase, subunit A"/>
    <property type="match status" value="1"/>
</dbReference>
<dbReference type="InterPro" id="IPR010045">
    <property type="entry name" value="DeoB"/>
</dbReference>
<comment type="caution">
    <text evidence="5">The sequence shown here is derived from an EMBL/GenBank/DDBJ whole genome shotgun (WGS) entry which is preliminary data.</text>
</comment>
<comment type="similarity">
    <text evidence="1">Belongs to the phosphopentomutase family.</text>
</comment>